<dbReference type="EMBL" id="CQPA01000060">
    <property type="protein sequence ID" value="CNV13981.1"/>
    <property type="molecule type" value="Genomic_DNA"/>
</dbReference>
<dbReference type="Proteomes" id="UP000041314">
    <property type="component" value="Unassembled WGS sequence"/>
</dbReference>
<evidence type="ECO:0000313" key="3">
    <source>
        <dbReference type="Proteomes" id="UP000041314"/>
    </source>
</evidence>
<organism evidence="2 3">
    <name type="scientific">Salmonella enterica subsp. enterica serovar Bovismorbificans</name>
    <dbReference type="NCBI Taxonomy" id="58097"/>
    <lineage>
        <taxon>Bacteria</taxon>
        <taxon>Pseudomonadati</taxon>
        <taxon>Pseudomonadota</taxon>
        <taxon>Gammaproteobacteria</taxon>
        <taxon>Enterobacterales</taxon>
        <taxon>Enterobacteriaceae</taxon>
        <taxon>Salmonella</taxon>
    </lineage>
</organism>
<evidence type="ECO:0000256" key="1">
    <source>
        <dbReference type="SAM" id="MobiDB-lite"/>
    </source>
</evidence>
<feature type="region of interest" description="Disordered" evidence="1">
    <location>
        <begin position="51"/>
        <end position="71"/>
    </location>
</feature>
<dbReference type="AlphaFoldDB" id="A0A655ECV8"/>
<sequence length="98" mass="11084">MRQPANNAHIFKRHMGAAVMARCHSGIGGDHFDVVTLIIQRHKELIKTATAGKSGKGMHKRFTTGQRQPRRSANHIRLHNTAVNDMLRVVTRHAVHRH</sequence>
<feature type="compositionally biased region" description="Basic residues" evidence="1">
    <location>
        <begin position="56"/>
        <end position="71"/>
    </location>
</feature>
<protein>
    <submittedName>
        <fullName evidence="2">Uncharacterized protein</fullName>
    </submittedName>
</protein>
<gene>
    <name evidence="2" type="ORF">ERS008198_04463</name>
</gene>
<proteinExistence type="predicted"/>
<name>A0A655ECV8_SALET</name>
<evidence type="ECO:0000313" key="2">
    <source>
        <dbReference type="EMBL" id="CNV13981.1"/>
    </source>
</evidence>
<reference evidence="2 3" key="1">
    <citation type="submission" date="2015-03" db="EMBL/GenBank/DDBJ databases">
        <authorList>
            <consortium name="Pathogen Informatics"/>
        </authorList>
    </citation>
    <scope>NUCLEOTIDE SEQUENCE [LARGE SCALE GENOMIC DNA]</scope>
    <source>
        <strain evidence="2 3">A1104</strain>
    </source>
</reference>
<accession>A0A655ECV8</accession>